<name>A0AAJ1QLA0_9BACI</name>
<evidence type="ECO:0000313" key="2">
    <source>
        <dbReference type="Proteomes" id="UP001238973"/>
    </source>
</evidence>
<dbReference type="RefSeq" id="WP_262869245.1">
    <property type="nucleotide sequence ID" value="NZ_BAAAIW010000002.1"/>
</dbReference>
<accession>A0AAJ1QLA0</accession>
<dbReference type="GeneID" id="81378021"/>
<organism evidence="1 2">
    <name type="scientific">Peribacillus frigoritolerans</name>
    <dbReference type="NCBI Taxonomy" id="450367"/>
    <lineage>
        <taxon>Bacteria</taxon>
        <taxon>Bacillati</taxon>
        <taxon>Bacillota</taxon>
        <taxon>Bacilli</taxon>
        <taxon>Bacillales</taxon>
        <taxon>Bacillaceae</taxon>
        <taxon>Peribacillus</taxon>
    </lineage>
</organism>
<dbReference type="AlphaFoldDB" id="A0AAJ1QLA0"/>
<gene>
    <name evidence="1" type="ORF">QUF85_09245</name>
</gene>
<reference evidence="1" key="1">
    <citation type="submission" date="2023-06" db="EMBL/GenBank/DDBJ databases">
        <title>Comparative genomics of Bacillaceae isolates and their secondary metabolite potential.</title>
        <authorList>
            <person name="Song L."/>
            <person name="Nielsen L.J."/>
            <person name="Mohite O."/>
            <person name="Xu X."/>
            <person name="Weber T."/>
            <person name="Kovacs A.T."/>
        </authorList>
    </citation>
    <scope>NUCLEOTIDE SEQUENCE</scope>
    <source>
        <strain evidence="1">G1S1</strain>
    </source>
</reference>
<comment type="caution">
    <text evidence="1">The sequence shown here is derived from an EMBL/GenBank/DDBJ whole genome shotgun (WGS) entry which is preliminary data.</text>
</comment>
<sequence length="42" mass="4670">MEEEQVVLCIGKQAGVGRVKQKAPVEMYTGAYFILFKGMCDT</sequence>
<proteinExistence type="predicted"/>
<dbReference type="Proteomes" id="UP001238973">
    <property type="component" value="Unassembled WGS sequence"/>
</dbReference>
<dbReference type="EMBL" id="JAUCFI010000003">
    <property type="protein sequence ID" value="MDM5283490.1"/>
    <property type="molecule type" value="Genomic_DNA"/>
</dbReference>
<evidence type="ECO:0000313" key="1">
    <source>
        <dbReference type="EMBL" id="MDM5283490.1"/>
    </source>
</evidence>
<protein>
    <submittedName>
        <fullName evidence="1">Uncharacterized protein</fullName>
    </submittedName>
</protein>